<evidence type="ECO:0000259" key="13">
    <source>
        <dbReference type="PROSITE" id="PS51199"/>
    </source>
</evidence>
<dbReference type="InterPro" id="IPR007693">
    <property type="entry name" value="DNA_helicase_DnaB-like_N"/>
</dbReference>
<keyword evidence="9" id="KW-0413">Isomerase</keyword>
<comment type="function">
    <text evidence="12">The main replicative DNA helicase, it participates in initiation and elongation during chromosome replication. Travels ahead of the DNA replisome, separating dsDNA into templates for DNA synthesis. A processive ATP-dependent 5'-3' DNA helicase it has DNA-dependent ATPase activity.</text>
</comment>
<dbReference type="GO" id="GO:1990077">
    <property type="term" value="C:primosome complex"/>
    <property type="evidence" value="ECO:0007669"/>
    <property type="project" value="UniProtKB-UniRule"/>
</dbReference>
<comment type="similarity">
    <text evidence="1 12">Belongs to the helicase family. DnaB subfamily.</text>
</comment>
<keyword evidence="15" id="KW-1185">Reference proteome</keyword>
<dbReference type="InterPro" id="IPR007694">
    <property type="entry name" value="DNA_helicase_DnaB-like_C"/>
</dbReference>
<dbReference type="SUPFAM" id="SSF48024">
    <property type="entry name" value="N-terminal domain of DnaB helicase"/>
    <property type="match status" value="1"/>
</dbReference>
<keyword evidence="6 12" id="KW-0347">Helicase</keyword>
<dbReference type="GO" id="GO:0016887">
    <property type="term" value="F:ATP hydrolysis activity"/>
    <property type="evidence" value="ECO:0007669"/>
    <property type="project" value="RHEA"/>
</dbReference>
<evidence type="ECO:0000256" key="6">
    <source>
        <dbReference type="ARBA" id="ARBA00022806"/>
    </source>
</evidence>
<evidence type="ECO:0000256" key="10">
    <source>
        <dbReference type="ARBA" id="ARBA00048954"/>
    </source>
</evidence>
<protein>
    <recommendedName>
        <fullName evidence="11 12">Replicative DNA helicase</fullName>
        <ecNumber evidence="11 12">5.6.2.3</ecNumber>
    </recommendedName>
</protein>
<name>A0A1L3EV54_9GAMM</name>
<proteinExistence type="inferred from homology"/>
<evidence type="ECO:0000256" key="1">
    <source>
        <dbReference type="ARBA" id="ARBA00008428"/>
    </source>
</evidence>
<evidence type="ECO:0000256" key="9">
    <source>
        <dbReference type="ARBA" id="ARBA00023235"/>
    </source>
</evidence>
<dbReference type="GO" id="GO:0005524">
    <property type="term" value="F:ATP binding"/>
    <property type="evidence" value="ECO:0007669"/>
    <property type="project" value="UniProtKB-UniRule"/>
</dbReference>
<keyword evidence="2 12" id="KW-0639">Primosome</keyword>
<evidence type="ECO:0000256" key="5">
    <source>
        <dbReference type="ARBA" id="ARBA00022801"/>
    </source>
</evidence>
<dbReference type="EC" id="5.6.2.3" evidence="11 12"/>
<dbReference type="GO" id="GO:0003677">
    <property type="term" value="F:DNA binding"/>
    <property type="evidence" value="ECO:0007669"/>
    <property type="project" value="UniProtKB-UniRule"/>
</dbReference>
<evidence type="ECO:0000256" key="11">
    <source>
        <dbReference type="NCBIfam" id="TIGR00665"/>
    </source>
</evidence>
<dbReference type="Gene3D" id="3.40.50.300">
    <property type="entry name" value="P-loop containing nucleotide triphosphate hydrolases"/>
    <property type="match status" value="1"/>
</dbReference>
<keyword evidence="5 12" id="KW-0378">Hydrolase</keyword>
<dbReference type="KEGG" id="lrz:BJI69_14235"/>
<evidence type="ECO:0000256" key="12">
    <source>
        <dbReference type="RuleBase" id="RU362085"/>
    </source>
</evidence>
<reference evidence="15" key="1">
    <citation type="submission" date="2016-09" db="EMBL/GenBank/DDBJ databases">
        <authorList>
            <person name="Lysoe E."/>
        </authorList>
    </citation>
    <scope>NUCLEOTIDE SEQUENCE [LARGE SCALE GENOMIC DNA]</scope>
    <source>
        <strain evidence="15">LJ96T</strain>
    </source>
</reference>
<evidence type="ECO:0000313" key="15">
    <source>
        <dbReference type="Proteomes" id="UP000182987"/>
    </source>
</evidence>
<dbReference type="GO" id="GO:0043139">
    <property type="term" value="F:5'-3' DNA helicase activity"/>
    <property type="evidence" value="ECO:0007669"/>
    <property type="project" value="UniProtKB-EC"/>
</dbReference>
<dbReference type="STRING" id="1440763.BJI69_14235"/>
<feature type="domain" description="SF4 helicase" evidence="13">
    <location>
        <begin position="172"/>
        <end position="437"/>
    </location>
</feature>
<dbReference type="InterPro" id="IPR027417">
    <property type="entry name" value="P-loop_NTPase"/>
</dbReference>
<dbReference type="PANTHER" id="PTHR30153:SF2">
    <property type="entry name" value="REPLICATIVE DNA HELICASE"/>
    <property type="match status" value="1"/>
</dbReference>
<dbReference type="Proteomes" id="UP000182987">
    <property type="component" value="Chromosome"/>
</dbReference>
<evidence type="ECO:0000256" key="2">
    <source>
        <dbReference type="ARBA" id="ARBA00022515"/>
    </source>
</evidence>
<dbReference type="CDD" id="cd00984">
    <property type="entry name" value="DnaB_C"/>
    <property type="match status" value="1"/>
</dbReference>
<evidence type="ECO:0000256" key="7">
    <source>
        <dbReference type="ARBA" id="ARBA00022840"/>
    </source>
</evidence>
<dbReference type="InterPro" id="IPR036185">
    <property type="entry name" value="DNA_heli_DnaB-like_N_sf"/>
</dbReference>
<evidence type="ECO:0000256" key="8">
    <source>
        <dbReference type="ARBA" id="ARBA00023125"/>
    </source>
</evidence>
<dbReference type="AlphaFoldDB" id="A0A1L3EV54"/>
<organism evidence="14 15">
    <name type="scientific">Luteibacter rhizovicinus DSM 16549</name>
    <dbReference type="NCBI Taxonomy" id="1440763"/>
    <lineage>
        <taxon>Bacteria</taxon>
        <taxon>Pseudomonadati</taxon>
        <taxon>Pseudomonadota</taxon>
        <taxon>Gammaproteobacteria</taxon>
        <taxon>Lysobacterales</taxon>
        <taxon>Rhodanobacteraceae</taxon>
        <taxon>Luteibacter</taxon>
    </lineage>
</organism>
<evidence type="ECO:0000256" key="4">
    <source>
        <dbReference type="ARBA" id="ARBA00022741"/>
    </source>
</evidence>
<dbReference type="SUPFAM" id="SSF52540">
    <property type="entry name" value="P-loop containing nucleoside triphosphate hydrolases"/>
    <property type="match status" value="1"/>
</dbReference>
<evidence type="ECO:0000313" key="14">
    <source>
        <dbReference type="EMBL" id="APG04936.1"/>
    </source>
</evidence>
<sequence length="441" mass="48515">MGLRVPPSAVDAEQSVLGGLMMVPDRIDAVSAKLVEDDFYRRDHRMIYRSMIELARRGTPCDAITLGEWFVRNGIEMIEPAYLLDLVNNTPSAANIEAYAAIVREKSVRRRVIDVATQMVENAFGAEQDAAALVDGGIAQLMGMQHVEKSTEYTLRQALTIAYDAADAAKARGGKIPGIPTGLTELDDVLGGLHKSDLIIIGARPSMGKTALLLNMALGDAGDAGLISTEQPVVQIGSRILAIQGNVNASRLRNGSHDDEDLARLFNATAALLDPENPRELMICDQAGMTIGELQRIARRWKQKHGIQRLLVDYLQRVKGNDPRASRVDQVGEVAIGLKDIARELDIPVVALAQVNRDVEKRADKRPNMGDLANSSEIEKEADQILMLYRDEVYNKDTQDKGIAEISVEKNRHGPTGFVRAAWQAETMRFRDLSHHGAYDY</sequence>
<dbReference type="Pfam" id="PF00772">
    <property type="entry name" value="DnaB"/>
    <property type="match status" value="1"/>
</dbReference>
<dbReference type="EMBL" id="CP017480">
    <property type="protein sequence ID" value="APG04936.1"/>
    <property type="molecule type" value="Genomic_DNA"/>
</dbReference>
<dbReference type="Pfam" id="PF03796">
    <property type="entry name" value="DnaB_C"/>
    <property type="match status" value="1"/>
</dbReference>
<dbReference type="InterPro" id="IPR007692">
    <property type="entry name" value="DNA_helicase_DnaB"/>
</dbReference>
<dbReference type="GO" id="GO:0006269">
    <property type="term" value="P:DNA replication, synthesis of primer"/>
    <property type="evidence" value="ECO:0007669"/>
    <property type="project" value="UniProtKB-UniRule"/>
</dbReference>
<dbReference type="GO" id="GO:0005829">
    <property type="term" value="C:cytosol"/>
    <property type="evidence" value="ECO:0007669"/>
    <property type="project" value="TreeGrafter"/>
</dbReference>
<keyword evidence="8 12" id="KW-0238">DNA-binding</keyword>
<accession>A0A1L3EV54</accession>
<dbReference type="InterPro" id="IPR016136">
    <property type="entry name" value="DNA_helicase_N/primase_C"/>
</dbReference>
<dbReference type="Gene3D" id="1.10.860.10">
    <property type="entry name" value="DNAb Helicase, Chain A"/>
    <property type="match status" value="1"/>
</dbReference>
<keyword evidence="3 12" id="KW-0235">DNA replication</keyword>
<dbReference type="NCBIfam" id="TIGR00665">
    <property type="entry name" value="DnaB"/>
    <property type="match status" value="1"/>
</dbReference>
<evidence type="ECO:0000256" key="3">
    <source>
        <dbReference type="ARBA" id="ARBA00022705"/>
    </source>
</evidence>
<keyword evidence="7 12" id="KW-0067">ATP-binding</keyword>
<keyword evidence="4 12" id="KW-0547">Nucleotide-binding</keyword>
<gene>
    <name evidence="14" type="ORF">BJI69_14235</name>
</gene>
<dbReference type="PANTHER" id="PTHR30153">
    <property type="entry name" value="REPLICATIVE DNA HELICASE DNAB"/>
    <property type="match status" value="1"/>
</dbReference>
<dbReference type="PROSITE" id="PS51199">
    <property type="entry name" value="SF4_HELICASE"/>
    <property type="match status" value="1"/>
</dbReference>
<comment type="catalytic activity">
    <reaction evidence="10 12">
        <text>ATP + H2O = ADP + phosphate + H(+)</text>
        <dbReference type="Rhea" id="RHEA:13065"/>
        <dbReference type="ChEBI" id="CHEBI:15377"/>
        <dbReference type="ChEBI" id="CHEBI:15378"/>
        <dbReference type="ChEBI" id="CHEBI:30616"/>
        <dbReference type="ChEBI" id="CHEBI:43474"/>
        <dbReference type="ChEBI" id="CHEBI:456216"/>
        <dbReference type="EC" id="5.6.2.3"/>
    </reaction>
</comment>